<evidence type="ECO:0000256" key="10">
    <source>
        <dbReference type="ARBA" id="ARBA00023237"/>
    </source>
</evidence>
<evidence type="ECO:0000313" key="16">
    <source>
        <dbReference type="EMBL" id="WOO34053.1"/>
    </source>
</evidence>
<feature type="chain" id="PRO_5047156454" evidence="13">
    <location>
        <begin position="26"/>
        <end position="750"/>
    </location>
</feature>
<feature type="domain" description="TonB-dependent receptor plug" evidence="15">
    <location>
        <begin position="60"/>
        <end position="167"/>
    </location>
</feature>
<dbReference type="PROSITE" id="PS52016">
    <property type="entry name" value="TONB_DEPENDENT_REC_3"/>
    <property type="match status" value="1"/>
</dbReference>
<keyword evidence="5 11" id="KW-0812">Transmembrane</keyword>
<dbReference type="PANTHER" id="PTHR30069">
    <property type="entry name" value="TONB-DEPENDENT OUTER MEMBRANE RECEPTOR"/>
    <property type="match status" value="1"/>
</dbReference>
<keyword evidence="17" id="KW-1185">Reference proteome</keyword>
<evidence type="ECO:0000259" key="15">
    <source>
        <dbReference type="Pfam" id="PF07715"/>
    </source>
</evidence>
<evidence type="ECO:0000259" key="14">
    <source>
        <dbReference type="Pfam" id="PF00593"/>
    </source>
</evidence>
<proteinExistence type="inferred from homology"/>
<accession>A0ABZ0JAM6</accession>
<feature type="domain" description="TonB-dependent receptor-like beta-barrel" evidence="14">
    <location>
        <begin position="263"/>
        <end position="716"/>
    </location>
</feature>
<evidence type="ECO:0000313" key="17">
    <source>
        <dbReference type="Proteomes" id="UP001303211"/>
    </source>
</evidence>
<dbReference type="PANTHER" id="PTHR30069:SF29">
    <property type="entry name" value="HEMOGLOBIN AND HEMOGLOBIN-HAPTOGLOBIN-BINDING PROTEIN 1-RELATED"/>
    <property type="match status" value="1"/>
</dbReference>
<evidence type="ECO:0000256" key="4">
    <source>
        <dbReference type="ARBA" id="ARBA00022452"/>
    </source>
</evidence>
<dbReference type="Gene3D" id="2.40.170.20">
    <property type="entry name" value="TonB-dependent receptor, beta-barrel domain"/>
    <property type="match status" value="1"/>
</dbReference>
<comment type="subcellular location">
    <subcellularLocation>
        <location evidence="1 11">Cell outer membrane</location>
        <topology evidence="1 11">Multi-pass membrane protein</topology>
    </subcellularLocation>
</comment>
<evidence type="ECO:0000256" key="12">
    <source>
        <dbReference type="RuleBase" id="RU003357"/>
    </source>
</evidence>
<evidence type="ECO:0000256" key="5">
    <source>
        <dbReference type="ARBA" id="ARBA00022692"/>
    </source>
</evidence>
<dbReference type="Gene3D" id="2.170.130.10">
    <property type="entry name" value="TonB-dependent receptor, plug domain"/>
    <property type="match status" value="1"/>
</dbReference>
<dbReference type="SUPFAM" id="SSF56935">
    <property type="entry name" value="Porins"/>
    <property type="match status" value="1"/>
</dbReference>
<dbReference type="RefSeq" id="WP_317703381.1">
    <property type="nucleotide sequence ID" value="NZ_CP136921.1"/>
</dbReference>
<keyword evidence="4 11" id="KW-1134">Transmembrane beta strand</keyword>
<comment type="similarity">
    <text evidence="2 11 12">Belongs to the TonB-dependent receptor family.</text>
</comment>
<dbReference type="InterPro" id="IPR036942">
    <property type="entry name" value="Beta-barrel_TonB_sf"/>
</dbReference>
<evidence type="ECO:0000256" key="2">
    <source>
        <dbReference type="ARBA" id="ARBA00009810"/>
    </source>
</evidence>
<evidence type="ECO:0000256" key="9">
    <source>
        <dbReference type="ARBA" id="ARBA00023170"/>
    </source>
</evidence>
<keyword evidence="3 11" id="KW-0813">Transport</keyword>
<sequence length="750" mass="83110">MDTDKKHCLAAALALCGLACPPLWAQGQLESDAQRLMGLSLQDLIATPVVTASRQIETRDQTPAQILVITREQIRERRYRSLADLMRDLPGVDWQGGTKSSQFNQFAVQGYVGPNKLLILMDGVRIGAPAGGNFPVADNLALYMARQVEVLYGPAAALYGADAVAGVINIITEAGQGPRGSWASVGAGRFGGEEGAFMTGLDTAQGLQLSLGGHWQRAERAPLARYYPREFAKVPAVGNGQTIIPVDQREPYVGPTASHSLYVRADWDERFTVGFFRHSFTHLTSTGDPPAMARYQQSSEWQPTSDTFHGRWRFQPAPDVQAQLLVEHSRMELDPKARYNNTFSNYQDSFSYELGKRTGLEQSLNWRISERQQLQAGLGWHQYHAEAASSLAAPYRPGLAAQGQGQLYPNTPLPRQIHDDNFRNLSAYAQLQSQWSGAFSTSAGLRLDRHSHYGSSLNPRLGAVYKPREQHVFKLQYGEAFRAPSPEETLSAYGTFSGAQDAQGNYIGSNFRIPNFNLQPEKARTLSAAWDWRPTPSLNLVTHLYHSRISRLVVTQPSGNVGAIPGAVLINPETKGNAGRQQQSGLDLSAQWRFRLGGDWTGDLWGSASWIHGRIDEGNGVDWAIPYVASHKLKLGTTLRWRNQVSITPQLYWTGNVTNGRKQGPTDPLLPQGACQGAMTAPSRCSTPGYALVDLHLGWHQLLDGRATLWLDVYNLLDRRHYAAAGSGSRTFWDMPQQPRTWMLTLDWRY</sequence>
<evidence type="ECO:0000256" key="11">
    <source>
        <dbReference type="PROSITE-ProRule" id="PRU01360"/>
    </source>
</evidence>
<organism evidence="16 17">
    <name type="scientific">Diaphorobacter limosus</name>
    <dbReference type="NCBI Taxonomy" id="3036128"/>
    <lineage>
        <taxon>Bacteria</taxon>
        <taxon>Pseudomonadati</taxon>
        <taxon>Pseudomonadota</taxon>
        <taxon>Betaproteobacteria</taxon>
        <taxon>Burkholderiales</taxon>
        <taxon>Comamonadaceae</taxon>
        <taxon>Diaphorobacter</taxon>
    </lineage>
</organism>
<name>A0ABZ0JAM6_9BURK</name>
<gene>
    <name evidence="16" type="ORF">P4826_08345</name>
</gene>
<dbReference type="InterPro" id="IPR000531">
    <property type="entry name" value="Beta-barrel_TonB"/>
</dbReference>
<keyword evidence="8 11" id="KW-0472">Membrane</keyword>
<dbReference type="Proteomes" id="UP001303211">
    <property type="component" value="Chromosome"/>
</dbReference>
<keyword evidence="10 11" id="KW-0998">Cell outer membrane</keyword>
<evidence type="ECO:0000256" key="8">
    <source>
        <dbReference type="ARBA" id="ARBA00023136"/>
    </source>
</evidence>
<keyword evidence="6 13" id="KW-0732">Signal</keyword>
<dbReference type="CDD" id="cd01347">
    <property type="entry name" value="ligand_gated_channel"/>
    <property type="match status" value="1"/>
</dbReference>
<dbReference type="Pfam" id="PF00593">
    <property type="entry name" value="TonB_dep_Rec_b-barrel"/>
    <property type="match status" value="1"/>
</dbReference>
<reference evidence="16 17" key="1">
    <citation type="submission" date="2023-03" db="EMBL/GenBank/DDBJ databases">
        <title>Diaphorobacter basophil sp. nov., isolated from a sewage-treatment plant.</title>
        <authorList>
            <person name="Yang K."/>
        </authorList>
    </citation>
    <scope>NUCLEOTIDE SEQUENCE [LARGE SCALE GENOMIC DNA]</scope>
    <source>
        <strain evidence="16 17">Y-1</strain>
    </source>
</reference>
<evidence type="ECO:0000256" key="3">
    <source>
        <dbReference type="ARBA" id="ARBA00022448"/>
    </source>
</evidence>
<dbReference type="EMBL" id="CP136921">
    <property type="protein sequence ID" value="WOO34053.1"/>
    <property type="molecule type" value="Genomic_DNA"/>
</dbReference>
<dbReference type="InterPro" id="IPR037066">
    <property type="entry name" value="Plug_dom_sf"/>
</dbReference>
<protein>
    <submittedName>
        <fullName evidence="16">TonB-dependent receptor</fullName>
    </submittedName>
</protein>
<keyword evidence="9 16" id="KW-0675">Receptor</keyword>
<dbReference type="InterPro" id="IPR039426">
    <property type="entry name" value="TonB-dep_rcpt-like"/>
</dbReference>
<evidence type="ECO:0000256" key="6">
    <source>
        <dbReference type="ARBA" id="ARBA00022729"/>
    </source>
</evidence>
<dbReference type="Pfam" id="PF07715">
    <property type="entry name" value="Plug"/>
    <property type="match status" value="1"/>
</dbReference>
<feature type="signal peptide" evidence="13">
    <location>
        <begin position="1"/>
        <end position="25"/>
    </location>
</feature>
<keyword evidence="7 12" id="KW-0798">TonB box</keyword>
<evidence type="ECO:0000256" key="7">
    <source>
        <dbReference type="ARBA" id="ARBA00023077"/>
    </source>
</evidence>
<dbReference type="InterPro" id="IPR012910">
    <property type="entry name" value="Plug_dom"/>
</dbReference>
<evidence type="ECO:0000256" key="13">
    <source>
        <dbReference type="SAM" id="SignalP"/>
    </source>
</evidence>
<evidence type="ECO:0000256" key="1">
    <source>
        <dbReference type="ARBA" id="ARBA00004571"/>
    </source>
</evidence>